<evidence type="ECO:0000313" key="1">
    <source>
        <dbReference type="EMBL" id="PYI14720.1"/>
    </source>
</evidence>
<protein>
    <submittedName>
        <fullName evidence="1">Uncharacterized protein</fullName>
    </submittedName>
</protein>
<gene>
    <name evidence="1" type="ORF">BO99DRAFT_449327</name>
</gene>
<keyword evidence="2" id="KW-1185">Reference proteome</keyword>
<evidence type="ECO:0000313" key="2">
    <source>
        <dbReference type="Proteomes" id="UP000249829"/>
    </source>
</evidence>
<reference evidence="1 2" key="1">
    <citation type="submission" date="2018-02" db="EMBL/GenBank/DDBJ databases">
        <title>The genomes of Aspergillus section Nigri reveals drivers in fungal speciation.</title>
        <authorList>
            <consortium name="DOE Joint Genome Institute"/>
            <person name="Vesth T.C."/>
            <person name="Nybo J."/>
            <person name="Theobald S."/>
            <person name="Brandl J."/>
            <person name="Frisvad J.C."/>
            <person name="Nielsen K.F."/>
            <person name="Lyhne E.K."/>
            <person name="Kogle M.E."/>
            <person name="Kuo A."/>
            <person name="Riley R."/>
            <person name="Clum A."/>
            <person name="Nolan M."/>
            <person name="Lipzen A."/>
            <person name="Salamov A."/>
            <person name="Henrissat B."/>
            <person name="Wiebenga A."/>
            <person name="De vries R.P."/>
            <person name="Grigoriev I.V."/>
            <person name="Mortensen U.H."/>
            <person name="Andersen M.R."/>
            <person name="Baker S.E."/>
        </authorList>
    </citation>
    <scope>NUCLEOTIDE SEQUENCE [LARGE SCALE GENOMIC DNA]</scope>
    <source>
        <strain evidence="1 2">CBS 115571</strain>
    </source>
</reference>
<dbReference type="EMBL" id="KZ825204">
    <property type="protein sequence ID" value="PYI14720.1"/>
    <property type="molecule type" value="Genomic_DNA"/>
</dbReference>
<dbReference type="OMA" id="ALEIIMF"/>
<proteinExistence type="predicted"/>
<dbReference type="AlphaFoldDB" id="A0A2V5HFF2"/>
<accession>A0A2V5HFF2</accession>
<sequence length="167" mass="18453">MENFTGIPGIFSSSLREQPMWKVIGPILSTSTVMRDFTLRDIDFQFPLRHSSGSLAILLLTPTSLEPCNRQDTLYRLNQLAQHRDRCSRRIAVAYLLSDTPFISASGVSSLNGWVALEIIMFESLPAMMPIIPIADASCLLSSIQEYISNLQDMPGPRASPAPVQGI</sequence>
<organism evidence="1 2">
    <name type="scientific">Aspergillus violaceofuscus (strain CBS 115571)</name>
    <dbReference type="NCBI Taxonomy" id="1450538"/>
    <lineage>
        <taxon>Eukaryota</taxon>
        <taxon>Fungi</taxon>
        <taxon>Dikarya</taxon>
        <taxon>Ascomycota</taxon>
        <taxon>Pezizomycotina</taxon>
        <taxon>Eurotiomycetes</taxon>
        <taxon>Eurotiomycetidae</taxon>
        <taxon>Eurotiales</taxon>
        <taxon>Aspergillaceae</taxon>
        <taxon>Aspergillus</taxon>
    </lineage>
</organism>
<dbReference type="Proteomes" id="UP000249829">
    <property type="component" value="Unassembled WGS sequence"/>
</dbReference>
<name>A0A2V5HFF2_ASPV1</name>